<dbReference type="RefSeq" id="WP_200084812.1">
    <property type="nucleotide sequence ID" value="NZ_CP054706.1"/>
</dbReference>
<dbReference type="AlphaFoldDB" id="A0A7T6ZBV5"/>
<feature type="transmembrane region" description="Helical" evidence="8">
    <location>
        <begin position="26"/>
        <end position="51"/>
    </location>
</feature>
<evidence type="ECO:0000256" key="6">
    <source>
        <dbReference type="ARBA" id="ARBA00023118"/>
    </source>
</evidence>
<feature type="domain" description="Pycsar effector protein" evidence="9">
    <location>
        <begin position="6"/>
        <end position="174"/>
    </location>
</feature>
<accession>A0A7T6ZBV5</accession>
<comment type="subcellular location">
    <subcellularLocation>
        <location evidence="1">Cell membrane</location>
    </subcellularLocation>
</comment>
<evidence type="ECO:0000256" key="2">
    <source>
        <dbReference type="ARBA" id="ARBA00022475"/>
    </source>
</evidence>
<keyword evidence="2" id="KW-1003">Cell membrane</keyword>
<evidence type="ECO:0000256" key="7">
    <source>
        <dbReference type="ARBA" id="ARBA00023136"/>
    </source>
</evidence>
<dbReference type="KEGG" id="scib:HUG20_11415"/>
<evidence type="ECO:0000256" key="4">
    <source>
        <dbReference type="ARBA" id="ARBA00022741"/>
    </source>
</evidence>
<keyword evidence="11" id="KW-1185">Reference proteome</keyword>
<proteinExistence type="predicted"/>
<evidence type="ECO:0000256" key="1">
    <source>
        <dbReference type="ARBA" id="ARBA00004236"/>
    </source>
</evidence>
<dbReference type="EMBL" id="CP054706">
    <property type="protein sequence ID" value="QQK80440.1"/>
    <property type="molecule type" value="Genomic_DNA"/>
</dbReference>
<evidence type="ECO:0000313" key="11">
    <source>
        <dbReference type="Proteomes" id="UP000595349"/>
    </source>
</evidence>
<evidence type="ECO:0000256" key="5">
    <source>
        <dbReference type="ARBA" id="ARBA00022989"/>
    </source>
</evidence>
<feature type="transmembrane region" description="Helical" evidence="8">
    <location>
        <begin position="63"/>
        <end position="82"/>
    </location>
</feature>
<reference evidence="10 11" key="1">
    <citation type="submission" date="2020-06" db="EMBL/GenBank/DDBJ databases">
        <title>Genomic analysis of Salicibibacter sp. NKC21-4.</title>
        <authorList>
            <person name="Oh Y.J."/>
        </authorList>
    </citation>
    <scope>NUCLEOTIDE SEQUENCE [LARGE SCALE GENOMIC DNA]</scope>
    <source>
        <strain evidence="10 11">NKC21-4</strain>
    </source>
</reference>
<name>A0A7T6ZBV5_9BACI</name>
<dbReference type="Proteomes" id="UP000595349">
    <property type="component" value="Chromosome"/>
</dbReference>
<dbReference type="GO" id="GO:0005886">
    <property type="term" value="C:plasma membrane"/>
    <property type="evidence" value="ECO:0007669"/>
    <property type="project" value="UniProtKB-SubCell"/>
</dbReference>
<dbReference type="Pfam" id="PF18967">
    <property type="entry name" value="PycTM"/>
    <property type="match status" value="1"/>
</dbReference>
<feature type="transmembrane region" description="Helical" evidence="8">
    <location>
        <begin position="158"/>
        <end position="179"/>
    </location>
</feature>
<gene>
    <name evidence="10" type="ORF">HUG20_11415</name>
</gene>
<keyword evidence="3 8" id="KW-0812">Transmembrane</keyword>
<evidence type="ECO:0000259" key="9">
    <source>
        <dbReference type="Pfam" id="PF18967"/>
    </source>
</evidence>
<keyword evidence="6" id="KW-0051">Antiviral defense</keyword>
<keyword evidence="4" id="KW-0547">Nucleotide-binding</keyword>
<evidence type="ECO:0000313" key="10">
    <source>
        <dbReference type="EMBL" id="QQK80440.1"/>
    </source>
</evidence>
<evidence type="ECO:0000256" key="8">
    <source>
        <dbReference type="SAM" id="Phobius"/>
    </source>
</evidence>
<dbReference type="InterPro" id="IPR043760">
    <property type="entry name" value="PycTM_dom"/>
</dbReference>
<evidence type="ECO:0000256" key="3">
    <source>
        <dbReference type="ARBA" id="ARBA00022692"/>
    </source>
</evidence>
<dbReference type="GO" id="GO:0051607">
    <property type="term" value="P:defense response to virus"/>
    <property type="evidence" value="ECO:0007669"/>
    <property type="project" value="UniProtKB-KW"/>
</dbReference>
<dbReference type="GO" id="GO:0000166">
    <property type="term" value="F:nucleotide binding"/>
    <property type="evidence" value="ECO:0007669"/>
    <property type="project" value="UniProtKB-KW"/>
</dbReference>
<keyword evidence="7 8" id="KW-0472">Membrane</keyword>
<keyword evidence="5 8" id="KW-1133">Transmembrane helix</keyword>
<protein>
    <recommendedName>
        <fullName evidence="9">Pycsar effector protein domain-containing protein</fullName>
    </recommendedName>
</protein>
<sequence length="181" mass="20724">MKIHDAYKNLDRVNYWIQNVDTKSSYLLVFFGIILTIFLTSGFASTSLMVIHEVFRNVNSVGQIIFLFIVIVTFLYFAFCSYKGLKNVLRSLVASTKNRLDRSLLYFGDISSLSIDEFHKEVANLDDERLLKDIHSQTHIASLICQKKFKYYNKGIKCFKNALASLALLIFIVLFLGGLSI</sequence>
<organism evidence="10 11">
    <name type="scientific">Salicibibacter cibi</name>
    <dbReference type="NCBI Taxonomy" id="2743001"/>
    <lineage>
        <taxon>Bacteria</taxon>
        <taxon>Bacillati</taxon>
        <taxon>Bacillota</taxon>
        <taxon>Bacilli</taxon>
        <taxon>Bacillales</taxon>
        <taxon>Bacillaceae</taxon>
        <taxon>Salicibibacter</taxon>
    </lineage>
</organism>